<dbReference type="GO" id="GO:0016887">
    <property type="term" value="F:ATP hydrolysis activity"/>
    <property type="evidence" value="ECO:0007669"/>
    <property type="project" value="InterPro"/>
</dbReference>
<dbReference type="InterPro" id="IPR059000">
    <property type="entry name" value="ATPase_P-type_domA"/>
</dbReference>
<keyword evidence="10 17" id="KW-0460">Magnesium</keyword>
<dbReference type="Pfam" id="PF00690">
    <property type="entry name" value="Cation_ATPase_N"/>
    <property type="match status" value="1"/>
</dbReference>
<evidence type="ECO:0000256" key="14">
    <source>
        <dbReference type="ARBA" id="ARBA00023136"/>
    </source>
</evidence>
<dbReference type="AlphaFoldDB" id="A0A4Y7J036"/>
<dbReference type="Gene3D" id="3.40.1110.10">
    <property type="entry name" value="Calcium-transporting ATPase, cytoplasmic domain N"/>
    <property type="match status" value="1"/>
</dbReference>
<feature type="transmembrane region" description="Helical" evidence="17">
    <location>
        <begin position="679"/>
        <end position="696"/>
    </location>
</feature>
<sequence>MADLSEEDAFVIQTSDLRFKKIEEVLEILKCDRNGLTKAAAEQRLLLLGYNSLEQRKIYVILYLWVLTDESKFLRFLGFMWNPLSWVLEAAAIMAFVTAIGGGKPSDWIIFVGIVILLLMNSGIGLIEEIDTENAAAVPFKTKVRRAGGLEDEDAVKLVPGDVISIQFGDIIPADVRLLEGDPVVIDQYALAGECLPETNCPGNPVFSGSTCKQGNIEAVVIATGRHTCYGEHRYLLDATNKVCQYQKVLTAIMYFCICSTAVGIIIEITALYPSPRRPYHTLIDNLLVLLIGGIPIAMHRVLSMAMTIGSRRLSEKGAITHRMGAIENLAGMDVLCSDKTGILTVNELASEESIMQDSFLAGAVSVHHLILAASRAYRLGNPDDVDKSINELLNEEEKHARSLLREAHFQPFNPTDERTALTYIDGRTNTMRRVSKGAPEKILDLLDDKSNIEQSVHLKINEYAEKGLQALAVAYQEVPDGISGGPWVFLGLLPIRDRPLEDSVSSIENARNLGVNVKMITGDPLNIAKHTADSLGWRTDIHPSSSLLGRNEDDIITAVDMIQKAEVFAGVSPEYKYEIVKRLRAKKRICGVTGKGVNDVPALYKADVGIAVPDATDAARSASDIVLKEPGLSVIIRAVKTSRKVFHRMRSYTIYVVSMTTFNLLGFMVLALVWKFSFPPFMLLLIAITNHVLVTRMSRDNVKPSPRPDKWRLSELFVVGVVLGCYLASMTVLFFWTASRTNFFETCFKVSSLKGTGQDNLGKLSSAIYLQISIISQALAFVTRSHGWSFIKPPGSLTVTFCACQLMATLFAVFANWSFATVQGMGWGWAIVVWVYSIVTFILLGIVRIVTCCILTALENRIKMVHSMKMYLRSVPLEKHLNLENRGIVNSRGDLPLYRRDRPHLE</sequence>
<accession>A0A4Y7J036</accession>
<dbReference type="InterPro" id="IPR006534">
    <property type="entry name" value="P-type_ATPase_IIIA"/>
</dbReference>
<dbReference type="FunFam" id="3.40.50.1000:FF:000211">
    <property type="entry name" value="Plasma membrane ATPase"/>
    <property type="match status" value="1"/>
</dbReference>
<dbReference type="GO" id="GO:0008553">
    <property type="term" value="F:P-type proton-exporting transporter activity"/>
    <property type="evidence" value="ECO:0007669"/>
    <property type="project" value="UniProtKB-UniRule"/>
</dbReference>
<evidence type="ECO:0000256" key="8">
    <source>
        <dbReference type="ARBA" id="ARBA00022741"/>
    </source>
</evidence>
<evidence type="ECO:0000256" key="9">
    <source>
        <dbReference type="ARBA" id="ARBA00022840"/>
    </source>
</evidence>
<dbReference type="InterPro" id="IPR023214">
    <property type="entry name" value="HAD_sf"/>
</dbReference>
<dbReference type="Gramene" id="RZC53119">
    <property type="protein sequence ID" value="RZC53119"/>
    <property type="gene ID" value="C5167_011975"/>
</dbReference>
<dbReference type="InterPro" id="IPR023299">
    <property type="entry name" value="ATPase_P-typ_cyto_dom_N"/>
</dbReference>
<evidence type="ECO:0000256" key="13">
    <source>
        <dbReference type="ARBA" id="ARBA00023065"/>
    </source>
</evidence>
<dbReference type="Gene3D" id="3.40.50.1000">
    <property type="entry name" value="HAD superfamily/HAD-like"/>
    <property type="match status" value="1"/>
</dbReference>
<evidence type="ECO:0000256" key="17">
    <source>
        <dbReference type="RuleBase" id="RU362083"/>
    </source>
</evidence>
<evidence type="ECO:0000256" key="3">
    <source>
        <dbReference type="ARBA" id="ARBA00008804"/>
    </source>
</evidence>
<evidence type="ECO:0000256" key="16">
    <source>
        <dbReference type="ARBA" id="ARBA00071631"/>
    </source>
</evidence>
<dbReference type="SMART" id="SM00831">
    <property type="entry name" value="Cation_ATPase_N"/>
    <property type="match status" value="1"/>
</dbReference>
<feature type="transmembrane region" description="Helical" evidence="17">
    <location>
        <begin position="653"/>
        <end position="673"/>
    </location>
</feature>
<dbReference type="SUPFAM" id="SSF81665">
    <property type="entry name" value="Calcium ATPase, transmembrane domain M"/>
    <property type="match status" value="1"/>
</dbReference>
<evidence type="ECO:0000256" key="7">
    <source>
        <dbReference type="ARBA" id="ARBA00022723"/>
    </source>
</evidence>
<dbReference type="PRINTS" id="PR00120">
    <property type="entry name" value="HATPASE"/>
</dbReference>
<evidence type="ECO:0000256" key="2">
    <source>
        <dbReference type="ARBA" id="ARBA00004141"/>
    </source>
</evidence>
<feature type="domain" description="Cation-transporting P-type ATPase N-terminal" evidence="18">
    <location>
        <begin position="16"/>
        <end position="100"/>
    </location>
</feature>
<dbReference type="GO" id="GO:0046872">
    <property type="term" value="F:metal ion binding"/>
    <property type="evidence" value="ECO:0007669"/>
    <property type="project" value="UniProtKB-KW"/>
</dbReference>
<keyword evidence="17" id="KW-0813">Transport</keyword>
<feature type="transmembrane region" description="Helical" evidence="17">
    <location>
        <begin position="252"/>
        <end position="274"/>
    </location>
</feature>
<dbReference type="NCBIfam" id="TIGR01647">
    <property type="entry name" value="ATPase-IIIA_H"/>
    <property type="match status" value="1"/>
</dbReference>
<evidence type="ECO:0000313" key="20">
    <source>
        <dbReference type="Proteomes" id="UP000316621"/>
    </source>
</evidence>
<evidence type="ECO:0000256" key="6">
    <source>
        <dbReference type="ARBA" id="ARBA00022692"/>
    </source>
</evidence>
<keyword evidence="14 17" id="KW-0472">Membrane</keyword>
<keyword evidence="20" id="KW-1185">Reference proteome</keyword>
<proteinExistence type="inferred from homology"/>
<evidence type="ECO:0000256" key="12">
    <source>
        <dbReference type="ARBA" id="ARBA00022989"/>
    </source>
</evidence>
<keyword evidence="6 17" id="KW-0812">Transmembrane</keyword>
<dbReference type="EMBL" id="CM010717">
    <property type="protein sequence ID" value="RZC53119.1"/>
    <property type="molecule type" value="Genomic_DNA"/>
</dbReference>
<feature type="transmembrane region" description="Helical" evidence="17">
    <location>
        <begin position="108"/>
        <end position="127"/>
    </location>
</feature>
<dbReference type="PRINTS" id="PR00119">
    <property type="entry name" value="CATATPASE"/>
</dbReference>
<feature type="transmembrane region" description="Helical" evidence="17">
    <location>
        <begin position="717"/>
        <end position="737"/>
    </location>
</feature>
<dbReference type="InterPro" id="IPR004014">
    <property type="entry name" value="ATPase_P-typ_cation-transptr_N"/>
</dbReference>
<evidence type="ECO:0000256" key="10">
    <source>
        <dbReference type="ARBA" id="ARBA00022842"/>
    </source>
</evidence>
<dbReference type="NCBIfam" id="TIGR01494">
    <property type="entry name" value="ATPase_P-type"/>
    <property type="match status" value="2"/>
</dbReference>
<dbReference type="OrthoDB" id="116380at2759"/>
<keyword evidence="11 17" id="KW-1278">Translocase</keyword>
<dbReference type="SUPFAM" id="SSF81653">
    <property type="entry name" value="Calcium ATPase, transduction domain A"/>
    <property type="match status" value="1"/>
</dbReference>
<feature type="transmembrane region" description="Helical" evidence="17">
    <location>
        <begin position="796"/>
        <end position="820"/>
    </location>
</feature>
<keyword evidence="5" id="KW-0597">Phosphoprotein</keyword>
<dbReference type="FunFam" id="2.70.150.10:FF:000042">
    <property type="entry name" value="Plasma membrane ATPase"/>
    <property type="match status" value="1"/>
</dbReference>
<comment type="subcellular location">
    <subcellularLocation>
        <location evidence="17">Cell membrane</location>
        <topology evidence="17">Multi-pass membrane protein</topology>
    </subcellularLocation>
    <subcellularLocation>
        <location evidence="2">Membrane</location>
        <topology evidence="2">Multi-pass membrane protein</topology>
    </subcellularLocation>
</comment>
<comment type="similarity">
    <text evidence="3 17">Belongs to the cation transport ATPase (P-type) (TC 3.A.3) family. Type IIIA subfamily.</text>
</comment>
<dbReference type="Proteomes" id="UP000316621">
    <property type="component" value="Chromosome 3"/>
</dbReference>
<evidence type="ECO:0000313" key="19">
    <source>
        <dbReference type="EMBL" id="RZC53119.1"/>
    </source>
</evidence>
<dbReference type="GO" id="GO:0005886">
    <property type="term" value="C:plasma membrane"/>
    <property type="evidence" value="ECO:0007669"/>
    <property type="project" value="UniProtKB-SubCell"/>
</dbReference>
<dbReference type="Pfam" id="PF00122">
    <property type="entry name" value="E1-E2_ATPase"/>
    <property type="match status" value="1"/>
</dbReference>
<comment type="function">
    <text evidence="1">The plasma membrane ATPase of plants and fungi is a hydrogen ion pump. The proton gradient it generates drives the active transport of nutrients by H(+)-symport. The resulting external acidification and/or internal alkinization may mediate growth responses.</text>
</comment>
<dbReference type="STRING" id="3469.A0A4Y7J036"/>
<feature type="transmembrane region" description="Helical" evidence="17">
    <location>
        <begin position="84"/>
        <end position="102"/>
    </location>
</feature>
<dbReference type="InterPro" id="IPR001757">
    <property type="entry name" value="P_typ_ATPase"/>
</dbReference>
<dbReference type="Gene3D" id="1.20.1110.10">
    <property type="entry name" value="Calcium-transporting ATPase, transmembrane domain"/>
    <property type="match status" value="1"/>
</dbReference>
<evidence type="ECO:0000256" key="11">
    <source>
        <dbReference type="ARBA" id="ARBA00022967"/>
    </source>
</evidence>
<keyword evidence="12 17" id="KW-1133">Transmembrane helix</keyword>
<feature type="transmembrane region" description="Helical" evidence="17">
    <location>
        <begin position="280"/>
        <end position="303"/>
    </location>
</feature>
<keyword evidence="8 17" id="KW-0547">Nucleotide-binding</keyword>
<evidence type="ECO:0000256" key="5">
    <source>
        <dbReference type="ARBA" id="ARBA00022553"/>
    </source>
</evidence>
<keyword evidence="13 17" id="KW-0406">Ion transport</keyword>
<evidence type="ECO:0000256" key="1">
    <source>
        <dbReference type="ARBA" id="ARBA00003417"/>
    </source>
</evidence>
<comment type="catalytic activity">
    <reaction evidence="15 17">
        <text>ATP + H2O + H(+)(in) = ADP + phosphate + 2 H(+)(out)</text>
        <dbReference type="Rhea" id="RHEA:20852"/>
        <dbReference type="ChEBI" id="CHEBI:15377"/>
        <dbReference type="ChEBI" id="CHEBI:15378"/>
        <dbReference type="ChEBI" id="CHEBI:30616"/>
        <dbReference type="ChEBI" id="CHEBI:43474"/>
        <dbReference type="ChEBI" id="CHEBI:456216"/>
        <dbReference type="EC" id="7.1.2.1"/>
    </reaction>
</comment>
<keyword evidence="9 17" id="KW-0067">ATP-binding</keyword>
<organism evidence="19 20">
    <name type="scientific">Papaver somniferum</name>
    <name type="common">Opium poppy</name>
    <dbReference type="NCBI Taxonomy" id="3469"/>
    <lineage>
        <taxon>Eukaryota</taxon>
        <taxon>Viridiplantae</taxon>
        <taxon>Streptophyta</taxon>
        <taxon>Embryophyta</taxon>
        <taxon>Tracheophyta</taxon>
        <taxon>Spermatophyta</taxon>
        <taxon>Magnoliopsida</taxon>
        <taxon>Ranunculales</taxon>
        <taxon>Papaveraceae</taxon>
        <taxon>Papaveroideae</taxon>
        <taxon>Papaver</taxon>
    </lineage>
</organism>
<feature type="transmembrane region" description="Helical" evidence="17">
    <location>
        <begin position="765"/>
        <end position="784"/>
    </location>
</feature>
<dbReference type="InterPro" id="IPR008250">
    <property type="entry name" value="ATPase_P-typ_transduc_dom_A_sf"/>
</dbReference>
<reference evidence="19 20" key="1">
    <citation type="journal article" date="2018" name="Science">
        <title>The opium poppy genome and morphinan production.</title>
        <authorList>
            <person name="Guo L."/>
            <person name="Winzer T."/>
            <person name="Yang X."/>
            <person name="Li Y."/>
            <person name="Ning Z."/>
            <person name="He Z."/>
            <person name="Teodor R."/>
            <person name="Lu Y."/>
            <person name="Bowser T.A."/>
            <person name="Graham I.A."/>
            <person name="Ye K."/>
        </authorList>
    </citation>
    <scope>NUCLEOTIDE SEQUENCE [LARGE SCALE GENOMIC DNA]</scope>
    <source>
        <strain evidence="20">cv. HN1</strain>
        <tissue evidence="19">Leaves</tissue>
    </source>
</reference>
<keyword evidence="7" id="KW-0479">Metal-binding</keyword>
<dbReference type="Pfam" id="PF00702">
    <property type="entry name" value="Hydrolase"/>
    <property type="match status" value="1"/>
</dbReference>
<dbReference type="InterPro" id="IPR036412">
    <property type="entry name" value="HAD-like_sf"/>
</dbReference>
<gene>
    <name evidence="19" type="ORF">C5167_011975</name>
</gene>
<evidence type="ECO:0000259" key="18">
    <source>
        <dbReference type="SMART" id="SM00831"/>
    </source>
</evidence>
<dbReference type="GO" id="GO:0120029">
    <property type="term" value="P:proton export across plasma membrane"/>
    <property type="evidence" value="ECO:0007669"/>
    <property type="project" value="UniProtKB-UniRule"/>
</dbReference>
<feature type="transmembrane region" description="Helical" evidence="17">
    <location>
        <begin position="832"/>
        <end position="859"/>
    </location>
</feature>
<keyword evidence="17" id="KW-0375">Hydrogen ion transport</keyword>
<dbReference type="EC" id="7.1.2.1" evidence="4 17"/>
<dbReference type="GO" id="GO:0005524">
    <property type="term" value="F:ATP binding"/>
    <property type="evidence" value="ECO:0007669"/>
    <property type="project" value="UniProtKB-UniRule"/>
</dbReference>
<name>A0A4Y7J036_PAPSO</name>
<dbReference type="Gene3D" id="2.70.150.10">
    <property type="entry name" value="Calcium-transporting ATPase, cytoplasmic transduction domain A"/>
    <property type="match status" value="1"/>
</dbReference>
<dbReference type="PANTHER" id="PTHR42861">
    <property type="entry name" value="CALCIUM-TRANSPORTING ATPASE"/>
    <property type="match status" value="1"/>
</dbReference>
<dbReference type="InterPro" id="IPR023298">
    <property type="entry name" value="ATPase_P-typ_TM_dom_sf"/>
</dbReference>
<protein>
    <recommendedName>
        <fullName evidence="16 17">Plasma membrane ATPase</fullName>
        <ecNumber evidence="4 17">7.1.2.1</ecNumber>
    </recommendedName>
</protein>
<dbReference type="SUPFAM" id="SSF56784">
    <property type="entry name" value="HAD-like"/>
    <property type="match status" value="1"/>
</dbReference>
<evidence type="ECO:0000256" key="4">
    <source>
        <dbReference type="ARBA" id="ARBA00012476"/>
    </source>
</evidence>
<evidence type="ECO:0000256" key="15">
    <source>
        <dbReference type="ARBA" id="ARBA00048122"/>
    </source>
</evidence>